<proteinExistence type="predicted"/>
<name>A0A8S5V5R8_9CAUD</name>
<sequence>MANSILGNNSGASPQQMPGNSMLSPQMIQQFNQFKNTFRGNPKQQVMNMVRQGVRSNQQLQQAMNMAQQIQGLLR</sequence>
<dbReference type="EMBL" id="BK016203">
    <property type="protein sequence ID" value="DAG02097.1"/>
    <property type="molecule type" value="Genomic_DNA"/>
</dbReference>
<reference evidence="2" key="1">
    <citation type="journal article" date="2021" name="Proc. Natl. Acad. Sci. U.S.A.">
        <title>A Catalog of Tens of Thousands of Viruses from Human Metagenomes Reveals Hidden Associations with Chronic Diseases.</title>
        <authorList>
            <person name="Tisza M.J."/>
            <person name="Buck C.B."/>
        </authorList>
    </citation>
    <scope>NUCLEOTIDE SEQUENCE</scope>
    <source>
        <strain evidence="2">Ct4uh47</strain>
    </source>
</reference>
<evidence type="ECO:0000313" key="2">
    <source>
        <dbReference type="EMBL" id="DAG02097.1"/>
    </source>
</evidence>
<evidence type="ECO:0000256" key="1">
    <source>
        <dbReference type="SAM" id="MobiDB-lite"/>
    </source>
</evidence>
<feature type="region of interest" description="Disordered" evidence="1">
    <location>
        <begin position="1"/>
        <end position="26"/>
    </location>
</feature>
<organism evidence="2">
    <name type="scientific">Myoviridae sp. ct4uh47</name>
    <dbReference type="NCBI Taxonomy" id="2825032"/>
    <lineage>
        <taxon>Viruses</taxon>
        <taxon>Duplodnaviria</taxon>
        <taxon>Heunggongvirae</taxon>
        <taxon>Uroviricota</taxon>
        <taxon>Caudoviricetes</taxon>
    </lineage>
</organism>
<protein>
    <submittedName>
        <fullName evidence="2">Uncharacterized protein</fullName>
    </submittedName>
</protein>
<accession>A0A8S5V5R8</accession>